<dbReference type="Proteomes" id="UP000515703">
    <property type="component" value="Chromosome"/>
</dbReference>
<keyword evidence="3" id="KW-1185">Reference proteome</keyword>
<dbReference type="RefSeq" id="WP_185255340.1">
    <property type="nucleotide sequence ID" value="NZ_AP023368.1"/>
</dbReference>
<evidence type="ECO:0000313" key="3">
    <source>
        <dbReference type="Proteomes" id="UP000515703"/>
    </source>
</evidence>
<dbReference type="AlphaFoldDB" id="A0A7I8DPD4"/>
<dbReference type="GO" id="GO:0016747">
    <property type="term" value="F:acyltransferase activity, transferring groups other than amino-acyl groups"/>
    <property type="evidence" value="ECO:0007669"/>
    <property type="project" value="InterPro"/>
</dbReference>
<evidence type="ECO:0000259" key="1">
    <source>
        <dbReference type="PROSITE" id="PS51186"/>
    </source>
</evidence>
<reference evidence="2 3" key="1">
    <citation type="submission" date="2020-08" db="EMBL/GenBank/DDBJ databases">
        <title>Draft genome sequencing of an Anaerocolumna strain isolated from anoxic soil subjected to BSD treatment.</title>
        <authorList>
            <person name="Uek A."/>
            <person name="Tonouchi A."/>
        </authorList>
    </citation>
    <scope>NUCLEOTIDE SEQUENCE [LARGE SCALE GENOMIC DNA]</scope>
    <source>
        <strain evidence="2 3">CTTW</strain>
    </source>
</reference>
<evidence type="ECO:0000313" key="2">
    <source>
        <dbReference type="EMBL" id="BCJ99587.1"/>
    </source>
</evidence>
<dbReference type="PROSITE" id="PS51186">
    <property type="entry name" value="GNAT"/>
    <property type="match status" value="1"/>
</dbReference>
<dbReference type="Pfam" id="PF00583">
    <property type="entry name" value="Acetyltransf_1"/>
    <property type="match status" value="1"/>
</dbReference>
<protein>
    <submittedName>
        <fullName evidence="2">GNAT family N-acetyltransferase</fullName>
    </submittedName>
</protein>
<feature type="domain" description="N-acetyltransferase" evidence="1">
    <location>
        <begin position="159"/>
        <end position="315"/>
    </location>
</feature>
<name>A0A7I8DPD4_9FIRM</name>
<proteinExistence type="predicted"/>
<dbReference type="SUPFAM" id="SSF55729">
    <property type="entry name" value="Acyl-CoA N-acyltransferases (Nat)"/>
    <property type="match status" value="1"/>
</dbReference>
<dbReference type="InterPro" id="IPR000182">
    <property type="entry name" value="GNAT_dom"/>
</dbReference>
<sequence length="315" mass="36293">MKIIDFEKKHVESAKLIAAANYYEEREYVPILPSIDSLPDLDYFANNGLGVAAFDEDRLIGYLCCYEPWDNAFNSTAKGTFSPIHAHGSIKENRRLIYQRMYQAAAEKWVKSKITYHAIGHYAHDAESLNAFFTYGFGLRCMDAIRSMEEIECQPYDGIYFEELAKSDVIRVGEMRRLESEHMGNSPCFMYSSLEDFKSWLARAEERNSRVFVAKDCEKLIAFVEVKSSAAENFVTEVNNICNICGAFCLPEYRGKNIYQNLLNFAIRKLKGEGYKLLGVDFESFNPIAYSFWLKYFTAYTNSVVRRIDECALHN</sequence>
<dbReference type="CDD" id="cd04301">
    <property type="entry name" value="NAT_SF"/>
    <property type="match status" value="1"/>
</dbReference>
<gene>
    <name evidence="2" type="ORF">bsdcttw_26280</name>
</gene>
<dbReference type="InterPro" id="IPR016181">
    <property type="entry name" value="Acyl_CoA_acyltransferase"/>
</dbReference>
<organism evidence="2 3">
    <name type="scientific">Anaerocolumna chitinilytica</name>
    <dbReference type="NCBI Taxonomy" id="1727145"/>
    <lineage>
        <taxon>Bacteria</taxon>
        <taxon>Bacillati</taxon>
        <taxon>Bacillota</taxon>
        <taxon>Clostridia</taxon>
        <taxon>Lachnospirales</taxon>
        <taxon>Lachnospiraceae</taxon>
        <taxon>Anaerocolumna</taxon>
    </lineage>
</organism>
<dbReference type="EMBL" id="AP023368">
    <property type="protein sequence ID" value="BCJ99587.1"/>
    <property type="molecule type" value="Genomic_DNA"/>
</dbReference>
<reference evidence="2 3" key="2">
    <citation type="submission" date="2020-08" db="EMBL/GenBank/DDBJ databases">
        <authorList>
            <person name="Ueki A."/>
            <person name="Tonouchi A."/>
        </authorList>
    </citation>
    <scope>NUCLEOTIDE SEQUENCE [LARGE SCALE GENOMIC DNA]</scope>
    <source>
        <strain evidence="2 3">CTTW</strain>
    </source>
</reference>
<accession>A0A7I8DPD4</accession>
<dbReference type="KEGG" id="acht:bsdcttw_26280"/>
<dbReference type="Gene3D" id="3.40.630.30">
    <property type="match status" value="1"/>
</dbReference>
<keyword evidence="2" id="KW-0808">Transferase</keyword>